<dbReference type="AlphaFoldDB" id="A0A099CUM8"/>
<dbReference type="Proteomes" id="UP000560000">
    <property type="component" value="Unassembled WGS sequence"/>
</dbReference>
<accession>A0A099CUM8</accession>
<dbReference type="OrthoDB" id="9774900at2"/>
<evidence type="ECO:0000313" key="10">
    <source>
        <dbReference type="Proteomes" id="UP000560000"/>
    </source>
</evidence>
<evidence type="ECO:0000256" key="2">
    <source>
        <dbReference type="ARBA" id="ARBA00022692"/>
    </source>
</evidence>
<evidence type="ECO:0000313" key="9">
    <source>
        <dbReference type="Proteomes" id="UP000029708"/>
    </source>
</evidence>
<organism evidence="7 9">
    <name type="scientific">Oleiagrimonas soli</name>
    <dbReference type="NCBI Taxonomy" id="1543381"/>
    <lineage>
        <taxon>Bacteria</taxon>
        <taxon>Pseudomonadati</taxon>
        <taxon>Pseudomonadota</taxon>
        <taxon>Gammaproteobacteria</taxon>
        <taxon>Lysobacterales</taxon>
        <taxon>Rhodanobacteraceae</taxon>
        <taxon>Oleiagrimonas</taxon>
    </lineage>
</organism>
<reference evidence="8 10" key="2">
    <citation type="submission" date="2020-08" db="EMBL/GenBank/DDBJ databases">
        <title>Genomic Encyclopedia of Type Strains, Phase IV (KMG-IV): sequencing the most valuable type-strain genomes for metagenomic binning, comparative biology and taxonomic classification.</title>
        <authorList>
            <person name="Goeker M."/>
        </authorList>
    </citation>
    <scope>NUCLEOTIDE SEQUENCE [LARGE SCALE GENOMIC DNA]</scope>
    <source>
        <strain evidence="8 10">DSM 107085</strain>
    </source>
</reference>
<comment type="caution">
    <text evidence="7">The sequence shown here is derived from an EMBL/GenBank/DDBJ whole genome shotgun (WGS) entry which is preliminary data.</text>
</comment>
<dbReference type="EMBL" id="JACHET010000001">
    <property type="protein sequence ID" value="MBB6182867.1"/>
    <property type="molecule type" value="Genomic_DNA"/>
</dbReference>
<dbReference type="PANTHER" id="PTHR30168:SF0">
    <property type="entry name" value="INNER MEMBRANE PROTEIN"/>
    <property type="match status" value="1"/>
</dbReference>
<keyword evidence="9" id="KW-1185">Reference proteome</keyword>
<protein>
    <submittedName>
        <fullName evidence="7">Metallopeptidase</fullName>
    </submittedName>
</protein>
<dbReference type="GO" id="GO:0016020">
    <property type="term" value="C:membrane"/>
    <property type="evidence" value="ECO:0007669"/>
    <property type="project" value="UniProtKB-SubCell"/>
</dbReference>
<dbReference type="EMBL" id="JROI01000011">
    <property type="protein sequence ID" value="KGI77633.1"/>
    <property type="molecule type" value="Genomic_DNA"/>
</dbReference>
<name>A0A099CUM8_9GAMM</name>
<feature type="region of interest" description="Disordered" evidence="5">
    <location>
        <begin position="1"/>
        <end position="24"/>
    </location>
</feature>
<dbReference type="STRING" id="1543381.LF63_0110080"/>
<evidence type="ECO:0000256" key="3">
    <source>
        <dbReference type="ARBA" id="ARBA00022989"/>
    </source>
</evidence>
<dbReference type="RefSeq" id="WP_043101495.1">
    <property type="nucleotide sequence ID" value="NZ_JACHET010000001.1"/>
</dbReference>
<dbReference type="Pfam" id="PF04228">
    <property type="entry name" value="Zn_peptidase"/>
    <property type="match status" value="1"/>
</dbReference>
<keyword evidence="4 6" id="KW-0472">Membrane</keyword>
<evidence type="ECO:0000256" key="1">
    <source>
        <dbReference type="ARBA" id="ARBA00004167"/>
    </source>
</evidence>
<evidence type="ECO:0000313" key="8">
    <source>
        <dbReference type="EMBL" id="MBB6182867.1"/>
    </source>
</evidence>
<evidence type="ECO:0000256" key="6">
    <source>
        <dbReference type="SAM" id="Phobius"/>
    </source>
</evidence>
<evidence type="ECO:0000313" key="7">
    <source>
        <dbReference type="EMBL" id="KGI77633.1"/>
    </source>
</evidence>
<keyword evidence="2 6" id="KW-0812">Transmembrane</keyword>
<gene>
    <name evidence="8" type="ORF">HNQ86_000212</name>
    <name evidence="7" type="ORF">LF63_0110080</name>
</gene>
<dbReference type="PANTHER" id="PTHR30168">
    <property type="entry name" value="PUTATIVE MEMBRANE PROTEIN YPFJ"/>
    <property type="match status" value="1"/>
</dbReference>
<evidence type="ECO:0000256" key="4">
    <source>
        <dbReference type="ARBA" id="ARBA00023136"/>
    </source>
</evidence>
<feature type="transmembrane region" description="Helical" evidence="6">
    <location>
        <begin position="29"/>
        <end position="45"/>
    </location>
</feature>
<dbReference type="HOGENOM" id="CLU_059329_0_0_6"/>
<comment type="subcellular location">
    <subcellularLocation>
        <location evidence="1">Membrane</location>
        <topology evidence="1">Single-pass membrane protein</topology>
    </subcellularLocation>
</comment>
<reference evidence="7 9" key="1">
    <citation type="submission" date="2014-09" db="EMBL/GenBank/DDBJ databases">
        <title>Xanthomonadaceae 3.5X direct submission.</title>
        <authorList>
            <person name="Fang T."/>
            <person name="Wang H."/>
        </authorList>
    </citation>
    <scope>NUCLEOTIDE SEQUENCE [LARGE SCALE GENOMIC DNA]</scope>
    <source>
        <strain evidence="7 9">3.5X</strain>
    </source>
</reference>
<proteinExistence type="predicted"/>
<keyword evidence="3 6" id="KW-1133">Transmembrane helix</keyword>
<sequence>MLWRKGRRSDNVVQSTGGGGGRGLRGRPMGIGGLIVMLILGWVFFKDPTALLGNGESTSQLGAGAPQTTAPAADVQTEFVQRVLGSTEDVWSGVFGDLGRRYQPPRLVLFRGSVRTACGAASSAVGPFYCPGDRQVYLDVGFFDQMGSQLNASTADFARAYVIAHEVGHHVQNLLGVMRKVDEARARGAAMQGANGLSVRQELQADCFAGVWANRAQRQLQWLQPGDIEAALDAASHIGDDTLQRRARGSVMPDSFTHGTSAQRVRWFKTGFASGEIARCNTFAATAL</sequence>
<dbReference type="Proteomes" id="UP000029708">
    <property type="component" value="Unassembled WGS sequence"/>
</dbReference>
<dbReference type="InterPro" id="IPR007343">
    <property type="entry name" value="Uncharacterised_pept_Zn_put"/>
</dbReference>
<evidence type="ECO:0000256" key="5">
    <source>
        <dbReference type="SAM" id="MobiDB-lite"/>
    </source>
</evidence>